<gene>
    <name evidence="1" type="ORF">GGI18_000156</name>
</gene>
<dbReference type="EMBL" id="JANBUK010000008">
    <property type="protein sequence ID" value="KAJ2792735.1"/>
    <property type="molecule type" value="Genomic_DNA"/>
</dbReference>
<evidence type="ECO:0000313" key="2">
    <source>
        <dbReference type="Proteomes" id="UP001140066"/>
    </source>
</evidence>
<proteinExistence type="predicted"/>
<protein>
    <submittedName>
        <fullName evidence="1">Uncharacterized protein</fullName>
    </submittedName>
</protein>
<comment type="caution">
    <text evidence="1">The sequence shown here is derived from an EMBL/GenBank/DDBJ whole genome shotgun (WGS) entry which is preliminary data.</text>
</comment>
<evidence type="ECO:0000313" key="1">
    <source>
        <dbReference type="EMBL" id="KAJ2792735.1"/>
    </source>
</evidence>
<keyword evidence="2" id="KW-1185">Reference proteome</keyword>
<dbReference type="Proteomes" id="UP001140066">
    <property type="component" value="Unassembled WGS sequence"/>
</dbReference>
<sequence>MSTSTRTFSDGQPFIGLDIGGSCVKRKVGHVSDASTARLEHPLAAVIRDPSKSNYLGTEWGAKNAIRKLEWFGDSEHERAVYALWFLAPDFIGFAKQVKVDRELKPTPKIRVSATGGGALRLRAEIEEMLGVELLIVDELKALTSGWRVDAESLAESDGPVEYPALVCNVGTGVSLVSVGAAHSEYERVSGSGIGGATFWGLVQRLTLFTSFGDAVTAAKQSGDPGQADTLVGDIYGVDTSKAIGMPADLVAGFLGKLSAGKATDADVVAALLRMVTSNLGQLAVFQARLMGVNEVWFTGGFVLCVGEKQEDSAGRIVRMALAEAVSFWSAGKIQTRFPPDALLLGALGAVAASLDALPQTTCWSLFDYFYPDKTKNPDIDYNMLRTTFKLLKTPALAAVPRRSIAHIPRVSGMGTTSTHEHSSVDTYVGDITFNEDIAIERFHEKAIATDSMRAAANFNEIRVVPSASSSYQNIHVVYGH</sequence>
<organism evidence="1 2">
    <name type="scientific">Coemansia linderi</name>
    <dbReference type="NCBI Taxonomy" id="2663919"/>
    <lineage>
        <taxon>Eukaryota</taxon>
        <taxon>Fungi</taxon>
        <taxon>Fungi incertae sedis</taxon>
        <taxon>Zoopagomycota</taxon>
        <taxon>Kickxellomycotina</taxon>
        <taxon>Kickxellomycetes</taxon>
        <taxon>Kickxellales</taxon>
        <taxon>Kickxellaceae</taxon>
        <taxon>Coemansia</taxon>
    </lineage>
</organism>
<reference evidence="1" key="1">
    <citation type="submission" date="2022-07" db="EMBL/GenBank/DDBJ databases">
        <title>Phylogenomic reconstructions and comparative analyses of Kickxellomycotina fungi.</title>
        <authorList>
            <person name="Reynolds N.K."/>
            <person name="Stajich J.E."/>
            <person name="Barry K."/>
            <person name="Grigoriev I.V."/>
            <person name="Crous P."/>
            <person name="Smith M.E."/>
        </authorList>
    </citation>
    <scope>NUCLEOTIDE SEQUENCE</scope>
    <source>
        <strain evidence="1">BCRC 34191</strain>
    </source>
</reference>
<accession>A0ACC1KQ75</accession>
<name>A0ACC1KQ75_9FUNG</name>